<dbReference type="RefSeq" id="WP_353498781.1">
    <property type="nucleotide sequence ID" value="NZ_CP115921.1"/>
</dbReference>
<name>A0AAU8BLM5_9VIBR</name>
<evidence type="ECO:0000313" key="1">
    <source>
        <dbReference type="EMBL" id="XCD17600.1"/>
    </source>
</evidence>
<protein>
    <recommendedName>
        <fullName evidence="2">IrrE N-terminal-like domain-containing protein</fullName>
    </recommendedName>
</protein>
<proteinExistence type="predicted"/>
<evidence type="ECO:0008006" key="2">
    <source>
        <dbReference type="Google" id="ProtNLM"/>
    </source>
</evidence>
<dbReference type="EMBL" id="CP115921">
    <property type="protein sequence ID" value="XCD17600.1"/>
    <property type="molecule type" value="Genomic_DNA"/>
</dbReference>
<accession>A0AAU8BLM5</accession>
<dbReference type="KEGG" id="vck:PG915_20095"/>
<reference evidence="1" key="1">
    <citation type="submission" date="2023-01" db="EMBL/GenBank/DDBJ databases">
        <title>Vibrio sp. CB1-14 genome sequencing.</title>
        <authorList>
            <person name="Otstavnykh N."/>
            <person name="Isaeva M."/>
            <person name="Meleshko D."/>
        </authorList>
    </citation>
    <scope>NUCLEOTIDE SEQUENCE</scope>
    <source>
        <strain evidence="1">CB1-14</strain>
    </source>
</reference>
<dbReference type="AlphaFoldDB" id="A0AAU8BLM5"/>
<organism evidence="1">
    <name type="scientific">Vibrio chaetopteri</name>
    <dbReference type="NCBI Taxonomy" id="3016528"/>
    <lineage>
        <taxon>Bacteria</taxon>
        <taxon>Pseudomonadati</taxon>
        <taxon>Pseudomonadota</taxon>
        <taxon>Gammaproteobacteria</taxon>
        <taxon>Vibrionales</taxon>
        <taxon>Vibrionaceae</taxon>
        <taxon>Vibrio</taxon>
    </lineage>
</organism>
<sequence>MRHHNHLTQSQNINDSLDKIVNFFNEIGISWSFGNVNSSTFLPGIEVKHGALVIDRQKLKHPGDLLHEAGHIAVTTRLKRLKFCGDAKSIGHKGGEEMAAIAWSWAALNYIGLSPEVVFHQQGYKGASESLIDAFENQGGFGHPLLSYWLMCEPQGTLGGYPKMSRWLREN</sequence>
<gene>
    <name evidence="1" type="ORF">PG915_20095</name>
</gene>